<proteinExistence type="predicted"/>
<feature type="transmembrane region" description="Helical" evidence="1">
    <location>
        <begin position="52"/>
        <end position="78"/>
    </location>
</feature>
<reference evidence="3" key="1">
    <citation type="submission" date="2008-08" db="EMBL/GenBank/DDBJ databases">
        <title>Complete sequence of Vibrio fischeri strain MJ11.</title>
        <authorList>
            <person name="Mandel M.J."/>
            <person name="Stabb E.V."/>
            <person name="Ruby E.G."/>
            <person name="Ferriera S."/>
            <person name="Johnson J."/>
            <person name="Kravitz S."/>
            <person name="Beeson K."/>
            <person name="Sutton G."/>
            <person name="Rogers Y.-H."/>
            <person name="Friedman R."/>
            <person name="Frazier M."/>
            <person name="Venter J.C."/>
        </authorList>
    </citation>
    <scope>NUCLEOTIDE SEQUENCE [LARGE SCALE GENOMIC DNA]</scope>
    <source>
        <strain evidence="3">MJ11</strain>
    </source>
</reference>
<accession>B5EU64</accession>
<dbReference type="RefSeq" id="WP_012535467.1">
    <property type="nucleotide sequence ID" value="NC_011186.1"/>
</dbReference>
<gene>
    <name evidence="2" type="ordered locus">VFMJ11_A0683</name>
</gene>
<protein>
    <submittedName>
        <fullName evidence="2">Uncharacterized protein</fullName>
    </submittedName>
</protein>
<evidence type="ECO:0000313" key="3">
    <source>
        <dbReference type="Proteomes" id="UP000001857"/>
    </source>
</evidence>
<feature type="transmembrane region" description="Helical" evidence="1">
    <location>
        <begin position="98"/>
        <end position="117"/>
    </location>
</feature>
<evidence type="ECO:0000313" key="2">
    <source>
        <dbReference type="EMBL" id="ACH64388.1"/>
    </source>
</evidence>
<dbReference type="AlphaFoldDB" id="B5EU64"/>
<evidence type="ECO:0000256" key="1">
    <source>
        <dbReference type="SAM" id="Phobius"/>
    </source>
</evidence>
<keyword evidence="1" id="KW-1133">Transmembrane helix</keyword>
<dbReference type="KEGG" id="vfm:VFMJ11_A0683"/>
<name>B5EU64_ALIFM</name>
<organism evidence="2 3">
    <name type="scientific">Aliivibrio fischeri (strain MJ11)</name>
    <name type="common">Vibrio fischeri</name>
    <dbReference type="NCBI Taxonomy" id="388396"/>
    <lineage>
        <taxon>Bacteria</taxon>
        <taxon>Pseudomonadati</taxon>
        <taxon>Pseudomonadota</taxon>
        <taxon>Gammaproteobacteria</taxon>
        <taxon>Vibrionales</taxon>
        <taxon>Vibrionaceae</taxon>
        <taxon>Aliivibrio</taxon>
    </lineage>
</organism>
<dbReference type="EMBL" id="CP001133">
    <property type="protein sequence ID" value="ACH64388.1"/>
    <property type="molecule type" value="Genomic_DNA"/>
</dbReference>
<keyword evidence="1" id="KW-0472">Membrane</keyword>
<keyword evidence="1" id="KW-0812">Transmembrane</keyword>
<reference evidence="2 3" key="2">
    <citation type="journal article" date="2009" name="Nature">
        <title>A single regulatory gene is sufficient to alter bacterial host range.</title>
        <authorList>
            <person name="Mandel M.J."/>
            <person name="Wollenberg M.S."/>
            <person name="Stabb E.V."/>
            <person name="Visick K.L."/>
            <person name="Ruby E.G."/>
        </authorList>
    </citation>
    <scope>NUCLEOTIDE SEQUENCE [LARGE SCALE GENOMIC DNA]</scope>
    <source>
        <strain evidence="2 3">MJ11</strain>
    </source>
</reference>
<dbReference type="Proteomes" id="UP000001857">
    <property type="component" value="Chromosome II"/>
</dbReference>
<dbReference type="HOGENOM" id="CLU_1539381_0_0_6"/>
<sequence>MNKVILGIVSLLISITYLLGFLFDAAFLEKFGFVYYEMVGDSLEYLTIGGMYLFGNFAAGLFWFILISAIIGCGFVPFKRWLQESGKNLNKFVDLESVPYILIALIPVLFIVIVPVVNDAQSLAKEYKEATKPRAKVCIKDENVCYKGIVVKYRSGKLVFLSKEEDNLNRIIVVPEKNILMVEQIS</sequence>